<keyword evidence="4" id="KW-1185">Reference proteome</keyword>
<keyword evidence="2" id="KW-1133">Transmembrane helix</keyword>
<organism evidence="3">
    <name type="scientific">Oikopleura dioica</name>
    <name type="common">Tunicate</name>
    <dbReference type="NCBI Taxonomy" id="34765"/>
    <lineage>
        <taxon>Eukaryota</taxon>
        <taxon>Metazoa</taxon>
        <taxon>Chordata</taxon>
        <taxon>Tunicata</taxon>
        <taxon>Appendicularia</taxon>
        <taxon>Copelata</taxon>
        <taxon>Oikopleuridae</taxon>
        <taxon>Oikopleura</taxon>
    </lineage>
</organism>
<proteinExistence type="predicted"/>
<evidence type="ECO:0000256" key="1">
    <source>
        <dbReference type="SAM" id="MobiDB-lite"/>
    </source>
</evidence>
<dbReference type="Proteomes" id="UP000001307">
    <property type="component" value="Unassembled WGS sequence"/>
</dbReference>
<dbReference type="AlphaFoldDB" id="E4X4L3"/>
<protein>
    <submittedName>
        <fullName evidence="3">Uncharacterized protein</fullName>
    </submittedName>
</protein>
<accession>E4X4L3</accession>
<evidence type="ECO:0000313" key="3">
    <source>
        <dbReference type="EMBL" id="CBY24003.1"/>
    </source>
</evidence>
<dbReference type="InParanoid" id="E4X4L3"/>
<reference evidence="3" key="1">
    <citation type="journal article" date="2010" name="Science">
        <title>Plasticity of animal genome architecture unmasked by rapid evolution of a pelagic tunicate.</title>
        <authorList>
            <person name="Denoeud F."/>
            <person name="Henriet S."/>
            <person name="Mungpakdee S."/>
            <person name="Aury J.M."/>
            <person name="Da Silva C."/>
            <person name="Brinkmann H."/>
            <person name="Mikhaleva J."/>
            <person name="Olsen L.C."/>
            <person name="Jubin C."/>
            <person name="Canestro C."/>
            <person name="Bouquet J.M."/>
            <person name="Danks G."/>
            <person name="Poulain J."/>
            <person name="Campsteijn C."/>
            <person name="Adamski M."/>
            <person name="Cross I."/>
            <person name="Yadetie F."/>
            <person name="Muffato M."/>
            <person name="Louis A."/>
            <person name="Butcher S."/>
            <person name="Tsagkogeorga G."/>
            <person name="Konrad A."/>
            <person name="Singh S."/>
            <person name="Jensen M.F."/>
            <person name="Cong E.H."/>
            <person name="Eikeseth-Otteraa H."/>
            <person name="Noel B."/>
            <person name="Anthouard V."/>
            <person name="Porcel B.M."/>
            <person name="Kachouri-Lafond R."/>
            <person name="Nishino A."/>
            <person name="Ugolini M."/>
            <person name="Chourrout P."/>
            <person name="Nishida H."/>
            <person name="Aasland R."/>
            <person name="Huzurbazar S."/>
            <person name="Westhof E."/>
            <person name="Delsuc F."/>
            <person name="Lehrach H."/>
            <person name="Reinhardt R."/>
            <person name="Weissenbach J."/>
            <person name="Roy S.W."/>
            <person name="Artiguenave F."/>
            <person name="Postlethwait J.H."/>
            <person name="Manak J.R."/>
            <person name="Thompson E.M."/>
            <person name="Jaillon O."/>
            <person name="Du Pasquier L."/>
            <person name="Boudinot P."/>
            <person name="Liberles D.A."/>
            <person name="Volff J.N."/>
            <person name="Philippe H."/>
            <person name="Lenhard B."/>
            <person name="Roest Crollius H."/>
            <person name="Wincker P."/>
            <person name="Chourrout D."/>
        </authorList>
    </citation>
    <scope>NUCLEOTIDE SEQUENCE [LARGE SCALE GENOMIC DNA]</scope>
</reference>
<keyword evidence="2" id="KW-0812">Transmembrane</keyword>
<sequence length="98" mass="10964">MSNLLTDDEDLHIHIHGEKSVKIQFFDGDFEGSGFDDIENEARVKASTAWLIIGAAAILLIGIIAAIAIRTRSQHNKRKREQENAQYTKGNTFIDPNI</sequence>
<dbReference type="EMBL" id="FN653024">
    <property type="protein sequence ID" value="CBY24003.1"/>
    <property type="molecule type" value="Genomic_DNA"/>
</dbReference>
<keyword evidence="2" id="KW-0472">Membrane</keyword>
<evidence type="ECO:0000256" key="2">
    <source>
        <dbReference type="SAM" id="Phobius"/>
    </source>
</evidence>
<name>E4X4L3_OIKDI</name>
<feature type="transmembrane region" description="Helical" evidence="2">
    <location>
        <begin position="49"/>
        <end position="69"/>
    </location>
</feature>
<feature type="region of interest" description="Disordered" evidence="1">
    <location>
        <begin position="73"/>
        <end position="98"/>
    </location>
</feature>
<evidence type="ECO:0000313" key="4">
    <source>
        <dbReference type="Proteomes" id="UP000001307"/>
    </source>
</evidence>
<gene>
    <name evidence="3" type="ORF">GSOID_T00001342001</name>
</gene>